<dbReference type="Gene3D" id="1.20.910.10">
    <property type="entry name" value="Heme oxygenase-like"/>
    <property type="match status" value="1"/>
</dbReference>
<dbReference type="CDD" id="cd19357">
    <property type="entry name" value="TenA_E_At3g16990-like"/>
    <property type="match status" value="1"/>
</dbReference>
<organism evidence="2 3">
    <name type="scientific">Septoria linicola</name>
    <dbReference type="NCBI Taxonomy" id="215465"/>
    <lineage>
        <taxon>Eukaryota</taxon>
        <taxon>Fungi</taxon>
        <taxon>Dikarya</taxon>
        <taxon>Ascomycota</taxon>
        <taxon>Pezizomycotina</taxon>
        <taxon>Dothideomycetes</taxon>
        <taxon>Dothideomycetidae</taxon>
        <taxon>Mycosphaerellales</taxon>
        <taxon>Mycosphaerellaceae</taxon>
        <taxon>Septoria</taxon>
    </lineage>
</organism>
<evidence type="ECO:0000313" key="2">
    <source>
        <dbReference type="EMBL" id="USW48915.1"/>
    </source>
</evidence>
<sequence length="573" mass="63114">MPRPPDNYTHAQFETVESEHQGETVQCIHCRNWSGSIKTLNRKKAHLLNCPQYAQWRAAGNGQDLAPPNKYSKRDSDMAGWQGEADYGYHNSPYGGPPQQFSTPVMARSRNLETTKYFDEFWDDTSGQKCMRVRCRSCGFVRAKNTTRQVEHLALCQDFLNSTEGQQAVESGELELAQPGPSGYRNAALGTDIWRGGKPNPNLQVGGRPSIGSVNAMRPPPPQRPQPSLVNHLLNKWPEKFTKSTQQQFLSHAGCGTLSATALSHWLGQNGHISRAMIAFIGSLIGKVRLPDVSDSKQSTQFRALDLLISTVSNLRKEIDFIENTKRKYGIRTDNEPPLPMTKAYVDLLTSSAESRSSLLEGMVALWATEHCYCASWQYASNFASSVPSSNYSVPAYLTGGSGVNYGSEPTPFRAEGGNNDQHVSALQEALIPNWTSREFSKFVDACRAIVDELANAETTGSGRDQLVRCEGVFQQVIYLWERIWPEVNGMGEEEGVEEETPAESPENQLRPQSGNHAAGASASNGTQEQRKTETIELDDDDDEDDHQDGTMDVSTPFGGTGLGAVAAANQRD</sequence>
<dbReference type="AlphaFoldDB" id="A0A9Q9EFF9"/>
<dbReference type="SUPFAM" id="SSF48613">
    <property type="entry name" value="Heme oxygenase-like"/>
    <property type="match status" value="1"/>
</dbReference>
<accession>A0A9Q9EFF9</accession>
<feature type="compositionally biased region" description="Low complexity" evidence="1">
    <location>
        <begin position="514"/>
        <end position="526"/>
    </location>
</feature>
<feature type="compositionally biased region" description="Acidic residues" evidence="1">
    <location>
        <begin position="492"/>
        <end position="502"/>
    </location>
</feature>
<dbReference type="InterPro" id="IPR016084">
    <property type="entry name" value="Haem_Oase-like_multi-hlx"/>
</dbReference>
<feature type="region of interest" description="Disordered" evidence="1">
    <location>
        <begin position="492"/>
        <end position="573"/>
    </location>
</feature>
<protein>
    <submittedName>
        <fullName evidence="2">Hem oxygenase-like, multi-helical</fullName>
    </submittedName>
</protein>
<evidence type="ECO:0000313" key="3">
    <source>
        <dbReference type="Proteomes" id="UP001056384"/>
    </source>
</evidence>
<dbReference type="Proteomes" id="UP001056384">
    <property type="component" value="Chromosome 2"/>
</dbReference>
<proteinExistence type="predicted"/>
<name>A0A9Q9EFF9_9PEZI</name>
<evidence type="ECO:0000256" key="1">
    <source>
        <dbReference type="SAM" id="MobiDB-lite"/>
    </source>
</evidence>
<dbReference type="OrthoDB" id="37730at2759"/>
<dbReference type="EMBL" id="CP099419">
    <property type="protein sequence ID" value="USW48915.1"/>
    <property type="molecule type" value="Genomic_DNA"/>
</dbReference>
<keyword evidence="3" id="KW-1185">Reference proteome</keyword>
<gene>
    <name evidence="2" type="ORF">Slin15195_G022340</name>
</gene>
<dbReference type="InterPro" id="IPR053261">
    <property type="entry name" value="Polyketide-peptide_reg"/>
</dbReference>
<reference evidence="2" key="1">
    <citation type="submission" date="2022-06" db="EMBL/GenBank/DDBJ databases">
        <title>Complete genome sequences of two strains of the flax pathogen Septoria linicola.</title>
        <authorList>
            <person name="Lapalu N."/>
            <person name="Simon A."/>
            <person name="Demenou B."/>
            <person name="Paumier D."/>
            <person name="Guillot M.-P."/>
            <person name="Gout L."/>
            <person name="Valade R."/>
        </authorList>
    </citation>
    <scope>NUCLEOTIDE SEQUENCE</scope>
    <source>
        <strain evidence="2">SE15195</strain>
    </source>
</reference>
<feature type="compositionally biased region" description="Acidic residues" evidence="1">
    <location>
        <begin position="536"/>
        <end position="547"/>
    </location>
</feature>
<dbReference type="PANTHER" id="PTHR41813:SF2">
    <property type="entry name" value="REGULATOR PAB1642, PUTATIVE (AFU_ORTHOLOGUE AFUA_3G11955)-RELATED"/>
    <property type="match status" value="1"/>
</dbReference>
<dbReference type="PANTHER" id="PTHR41813">
    <property type="entry name" value="REGULATOR PAB1642, PUTATIVE (AFU_ORTHOLOGUE AFUA_3G11955)-RELATED"/>
    <property type="match status" value="1"/>
</dbReference>